<reference evidence="6" key="1">
    <citation type="journal article" date="2019" name="Int. J. Syst. Evol. Microbiol.">
        <title>The Global Catalogue of Microorganisms (GCM) 10K type strain sequencing project: providing services to taxonomists for standard genome sequencing and annotation.</title>
        <authorList>
            <consortium name="The Broad Institute Genomics Platform"/>
            <consortium name="The Broad Institute Genome Sequencing Center for Infectious Disease"/>
            <person name="Wu L."/>
            <person name="Ma J."/>
        </authorList>
    </citation>
    <scope>NUCLEOTIDE SEQUENCE [LARGE SCALE GENOMIC DNA]</scope>
    <source>
        <strain evidence="6">JCM 9687</strain>
    </source>
</reference>
<keyword evidence="2" id="KW-0288">FMN</keyword>
<dbReference type="PANTHER" id="PTHR43408">
    <property type="entry name" value="FMN REDUCTASE (NADPH)"/>
    <property type="match status" value="1"/>
</dbReference>
<proteinExistence type="predicted"/>
<protein>
    <recommendedName>
        <fullName evidence="4">NADPH-dependent FMN reductase-like domain-containing protein</fullName>
    </recommendedName>
</protein>
<keyword evidence="1" id="KW-0285">Flavoprotein</keyword>
<evidence type="ECO:0000256" key="1">
    <source>
        <dbReference type="ARBA" id="ARBA00022630"/>
    </source>
</evidence>
<sequence>MRTVVTVVASPHPRSRAAELDRAAADALRGAGLRVRRLPLELLPESALLAGRADAPALRWSRRLLERADGIALITPTYEVSGSPLLRAWLDVVPPAGERPVQPVCLGSTQAQSGAADYAVRRLLTDRGARRVAPACFLFDRWLTAVDDGWEWDQRATARLTGALTAFADDLAGAPAAA</sequence>
<dbReference type="InterPro" id="IPR029039">
    <property type="entry name" value="Flavoprotein-like_sf"/>
</dbReference>
<evidence type="ECO:0000259" key="4">
    <source>
        <dbReference type="Pfam" id="PF03358"/>
    </source>
</evidence>
<evidence type="ECO:0000256" key="3">
    <source>
        <dbReference type="ARBA" id="ARBA00023002"/>
    </source>
</evidence>
<dbReference type="Pfam" id="PF03358">
    <property type="entry name" value="FMN_red"/>
    <property type="match status" value="1"/>
</dbReference>
<evidence type="ECO:0000313" key="5">
    <source>
        <dbReference type="EMBL" id="GAA3361681.1"/>
    </source>
</evidence>
<evidence type="ECO:0000256" key="2">
    <source>
        <dbReference type="ARBA" id="ARBA00022643"/>
    </source>
</evidence>
<dbReference type="SUPFAM" id="SSF52218">
    <property type="entry name" value="Flavoproteins"/>
    <property type="match status" value="1"/>
</dbReference>
<gene>
    <name evidence="5" type="ORF">GCM10020366_46600</name>
</gene>
<dbReference type="RefSeq" id="WP_344929395.1">
    <property type="nucleotide sequence ID" value="NZ_BAAAYK010000038.1"/>
</dbReference>
<dbReference type="EMBL" id="BAAAYK010000038">
    <property type="protein sequence ID" value="GAA3361681.1"/>
    <property type="molecule type" value="Genomic_DNA"/>
</dbReference>
<accession>A0ABP6RW11</accession>
<organism evidence="5 6">
    <name type="scientific">Saccharopolyspora gregorii</name>
    <dbReference type="NCBI Taxonomy" id="33914"/>
    <lineage>
        <taxon>Bacteria</taxon>
        <taxon>Bacillati</taxon>
        <taxon>Actinomycetota</taxon>
        <taxon>Actinomycetes</taxon>
        <taxon>Pseudonocardiales</taxon>
        <taxon>Pseudonocardiaceae</taxon>
        <taxon>Saccharopolyspora</taxon>
    </lineage>
</organism>
<keyword evidence="3" id="KW-0560">Oxidoreductase</keyword>
<evidence type="ECO:0000313" key="6">
    <source>
        <dbReference type="Proteomes" id="UP001500483"/>
    </source>
</evidence>
<dbReference type="Gene3D" id="3.40.50.360">
    <property type="match status" value="1"/>
</dbReference>
<feature type="domain" description="NADPH-dependent FMN reductase-like" evidence="4">
    <location>
        <begin position="4"/>
        <end position="141"/>
    </location>
</feature>
<comment type="caution">
    <text evidence="5">The sequence shown here is derived from an EMBL/GenBank/DDBJ whole genome shotgun (WGS) entry which is preliminary data.</text>
</comment>
<dbReference type="InterPro" id="IPR005025">
    <property type="entry name" value="FMN_Rdtase-like_dom"/>
</dbReference>
<dbReference type="PANTHER" id="PTHR43408:SF1">
    <property type="entry name" value="FMN REDUCTASE (NADPH)"/>
    <property type="match status" value="1"/>
</dbReference>
<dbReference type="Proteomes" id="UP001500483">
    <property type="component" value="Unassembled WGS sequence"/>
</dbReference>
<name>A0ABP6RW11_9PSEU</name>
<keyword evidence="6" id="KW-1185">Reference proteome</keyword>
<dbReference type="InterPro" id="IPR051814">
    <property type="entry name" value="NAD(P)H-dep_FMN_reductase"/>
</dbReference>